<reference evidence="1" key="1">
    <citation type="submission" date="2020-05" db="EMBL/GenBank/DDBJ databases">
        <authorList>
            <person name="Chiriac C."/>
            <person name="Salcher M."/>
            <person name="Ghai R."/>
            <person name="Kavagutti S V."/>
        </authorList>
    </citation>
    <scope>NUCLEOTIDE SEQUENCE</scope>
</reference>
<evidence type="ECO:0000313" key="1">
    <source>
        <dbReference type="EMBL" id="CAB4556643.1"/>
    </source>
</evidence>
<organism evidence="1">
    <name type="scientific">freshwater metagenome</name>
    <dbReference type="NCBI Taxonomy" id="449393"/>
    <lineage>
        <taxon>unclassified sequences</taxon>
        <taxon>metagenomes</taxon>
        <taxon>ecological metagenomes</taxon>
    </lineage>
</organism>
<sequence>MSKIELTDTHMLVKLTLGEKIFGLHGDFKIPAALIRGAEVADKDVWKTFGMRIGTAFPGLLIYGHYWRANSTAGGVSKKDGGWTFALWRSNQPSVSITLVKAPGQPYKRIVLTTPDAQKLADQINDAIVAC</sequence>
<protein>
    <submittedName>
        <fullName evidence="1">Unannotated protein</fullName>
    </submittedName>
</protein>
<gene>
    <name evidence="1" type="ORF">UFOPK1618_00252</name>
</gene>
<accession>A0A6J6D2W7</accession>
<proteinExistence type="predicted"/>
<dbReference type="AlphaFoldDB" id="A0A6J6D2W7"/>
<dbReference type="EMBL" id="CAEZTF010000028">
    <property type="protein sequence ID" value="CAB4556643.1"/>
    <property type="molecule type" value="Genomic_DNA"/>
</dbReference>
<name>A0A6J6D2W7_9ZZZZ</name>